<evidence type="ECO:0000313" key="1">
    <source>
        <dbReference type="EMBL" id="KAK7349589.1"/>
    </source>
</evidence>
<name>A0AAN9M889_CANGL</name>
<comment type="caution">
    <text evidence="1">The sequence shown here is derived from an EMBL/GenBank/DDBJ whole genome shotgun (WGS) entry which is preliminary data.</text>
</comment>
<dbReference type="AlphaFoldDB" id="A0AAN9M889"/>
<dbReference type="Proteomes" id="UP001367508">
    <property type="component" value="Unassembled WGS sequence"/>
</dbReference>
<proteinExistence type="predicted"/>
<gene>
    <name evidence="1" type="ORF">VNO77_07072</name>
</gene>
<evidence type="ECO:0000313" key="2">
    <source>
        <dbReference type="Proteomes" id="UP001367508"/>
    </source>
</evidence>
<organism evidence="1 2">
    <name type="scientific">Canavalia gladiata</name>
    <name type="common">Sword bean</name>
    <name type="synonym">Dolichos gladiatus</name>
    <dbReference type="NCBI Taxonomy" id="3824"/>
    <lineage>
        <taxon>Eukaryota</taxon>
        <taxon>Viridiplantae</taxon>
        <taxon>Streptophyta</taxon>
        <taxon>Embryophyta</taxon>
        <taxon>Tracheophyta</taxon>
        <taxon>Spermatophyta</taxon>
        <taxon>Magnoliopsida</taxon>
        <taxon>eudicotyledons</taxon>
        <taxon>Gunneridae</taxon>
        <taxon>Pentapetalae</taxon>
        <taxon>rosids</taxon>
        <taxon>fabids</taxon>
        <taxon>Fabales</taxon>
        <taxon>Fabaceae</taxon>
        <taxon>Papilionoideae</taxon>
        <taxon>50 kb inversion clade</taxon>
        <taxon>NPAAA clade</taxon>
        <taxon>indigoferoid/millettioid clade</taxon>
        <taxon>Phaseoleae</taxon>
        <taxon>Canavalia</taxon>
    </lineage>
</organism>
<sequence length="76" mass="8785">MDDSKIMINATDTRKGEGVKEKERIILEELLSGYVFGKVSDNLCLVLARYVHQDYLLDSAPRSHMFVCNLFEKMCR</sequence>
<accession>A0AAN9M889</accession>
<keyword evidence="2" id="KW-1185">Reference proteome</keyword>
<dbReference type="EMBL" id="JAYMYQ010000002">
    <property type="protein sequence ID" value="KAK7349589.1"/>
    <property type="molecule type" value="Genomic_DNA"/>
</dbReference>
<protein>
    <submittedName>
        <fullName evidence="1">Uncharacterized protein</fullName>
    </submittedName>
</protein>
<reference evidence="1 2" key="1">
    <citation type="submission" date="2024-01" db="EMBL/GenBank/DDBJ databases">
        <title>The genomes of 5 underutilized Papilionoideae crops provide insights into root nodulation and disease resistanc.</title>
        <authorList>
            <person name="Jiang F."/>
        </authorList>
    </citation>
    <scope>NUCLEOTIDE SEQUENCE [LARGE SCALE GENOMIC DNA]</scope>
    <source>
        <strain evidence="1">LVBAO_FW01</strain>
        <tissue evidence="1">Leaves</tissue>
    </source>
</reference>